<evidence type="ECO:0000313" key="4">
    <source>
        <dbReference type="Proteomes" id="UP001283361"/>
    </source>
</evidence>
<dbReference type="InterPro" id="IPR012337">
    <property type="entry name" value="RNaseH-like_sf"/>
</dbReference>
<protein>
    <recommendedName>
        <fullName evidence="2">Integrase zinc-binding domain-containing protein</fullName>
    </recommendedName>
</protein>
<dbReference type="FunFam" id="1.10.340.70:FF:000003">
    <property type="entry name" value="Protein CBG25708"/>
    <property type="match status" value="1"/>
</dbReference>
<sequence length="476" mass="53965">MLSREFGLMFNPGEWKTLSVHLSQQLQFFFLASPPVELCGLSIPWFTSIQDWFPAANVGLVVAVSRRNVVNKPQPGPSQPAPTAVVNEPQPDPSQPAHTAVVNEPQPGPSQPAHTAVVNEPQPGPSQPAHTAVVNEPQPGPSQPAHTAVVNEPQPGPSQPAHTAVVNEPQPESRKRKCNPSAWKKNKRKNKRYRGEQYMDARVESCWNVKEYKLRQIEVEMAKDSNLQDLRNQILNGFPAKRQNLKKNLHEFYPNSEELFVHGELILKGTKILIPQSMRKEMLQILHTSHAGIEKSKQRAKESIFWPKINKDIEDYLNRCSVCQTLRNSKQKKSLLPVEVPTLPWNTVGLDVFTLKGYDYLLCVDYHSKYPEVSKLNTKTAQGIIAAIKPIFARHGIPCKVIADNMPFNSQEFRKFAKEWHFDKSSPSSDKWASREICSYHKERHEEIGRPKHCHSSIQKHSNHWTEILTSSTVIQ</sequence>
<gene>
    <name evidence="3" type="ORF">RRG08_023956</name>
</gene>
<dbReference type="PANTHER" id="PTHR37984:SF7">
    <property type="entry name" value="INTEGRASE CATALYTIC DOMAIN-CONTAINING PROTEIN"/>
    <property type="match status" value="1"/>
</dbReference>
<dbReference type="InterPro" id="IPR050951">
    <property type="entry name" value="Retrovirus_Pol_polyprotein"/>
</dbReference>
<dbReference type="Proteomes" id="UP001283361">
    <property type="component" value="Unassembled WGS sequence"/>
</dbReference>
<dbReference type="GO" id="GO:0003676">
    <property type="term" value="F:nucleic acid binding"/>
    <property type="evidence" value="ECO:0007669"/>
    <property type="project" value="InterPro"/>
</dbReference>
<dbReference type="Gene3D" id="3.30.420.10">
    <property type="entry name" value="Ribonuclease H-like superfamily/Ribonuclease H"/>
    <property type="match status" value="1"/>
</dbReference>
<dbReference type="InterPro" id="IPR036397">
    <property type="entry name" value="RNaseH_sf"/>
</dbReference>
<dbReference type="AlphaFoldDB" id="A0AAE1D1D8"/>
<name>A0AAE1D1D8_9GAST</name>
<dbReference type="InterPro" id="IPR041588">
    <property type="entry name" value="Integrase_H2C2"/>
</dbReference>
<dbReference type="Gene3D" id="1.10.340.70">
    <property type="match status" value="1"/>
</dbReference>
<evidence type="ECO:0000256" key="1">
    <source>
        <dbReference type="SAM" id="MobiDB-lite"/>
    </source>
</evidence>
<accession>A0AAE1D1D8</accession>
<organism evidence="3 4">
    <name type="scientific">Elysia crispata</name>
    <name type="common">lettuce slug</name>
    <dbReference type="NCBI Taxonomy" id="231223"/>
    <lineage>
        <taxon>Eukaryota</taxon>
        <taxon>Metazoa</taxon>
        <taxon>Spiralia</taxon>
        <taxon>Lophotrochozoa</taxon>
        <taxon>Mollusca</taxon>
        <taxon>Gastropoda</taxon>
        <taxon>Heterobranchia</taxon>
        <taxon>Euthyneura</taxon>
        <taxon>Panpulmonata</taxon>
        <taxon>Sacoglossa</taxon>
        <taxon>Placobranchoidea</taxon>
        <taxon>Plakobranchidae</taxon>
        <taxon>Elysia</taxon>
    </lineage>
</organism>
<dbReference type="Pfam" id="PF17921">
    <property type="entry name" value="Integrase_H2C2"/>
    <property type="match status" value="1"/>
</dbReference>
<evidence type="ECO:0000259" key="2">
    <source>
        <dbReference type="Pfam" id="PF17921"/>
    </source>
</evidence>
<keyword evidence="4" id="KW-1185">Reference proteome</keyword>
<feature type="domain" description="Integrase zinc-binding" evidence="2">
    <location>
        <begin position="274"/>
        <end position="327"/>
    </location>
</feature>
<proteinExistence type="predicted"/>
<dbReference type="PANTHER" id="PTHR37984">
    <property type="entry name" value="PROTEIN CBG26694"/>
    <property type="match status" value="1"/>
</dbReference>
<feature type="compositionally biased region" description="Basic residues" evidence="1">
    <location>
        <begin position="174"/>
        <end position="192"/>
    </location>
</feature>
<feature type="region of interest" description="Disordered" evidence="1">
    <location>
        <begin position="72"/>
        <end position="192"/>
    </location>
</feature>
<comment type="caution">
    <text evidence="3">The sequence shown here is derived from an EMBL/GenBank/DDBJ whole genome shotgun (WGS) entry which is preliminary data.</text>
</comment>
<dbReference type="SUPFAM" id="SSF53098">
    <property type="entry name" value="Ribonuclease H-like"/>
    <property type="match status" value="1"/>
</dbReference>
<reference evidence="3" key="1">
    <citation type="journal article" date="2023" name="G3 (Bethesda)">
        <title>A reference genome for the long-term kleptoplast-retaining sea slug Elysia crispata morphotype clarki.</title>
        <authorList>
            <person name="Eastman K.E."/>
            <person name="Pendleton A.L."/>
            <person name="Shaikh M.A."/>
            <person name="Suttiyut T."/>
            <person name="Ogas R."/>
            <person name="Tomko P."/>
            <person name="Gavelis G."/>
            <person name="Widhalm J.R."/>
            <person name="Wisecaver J.H."/>
        </authorList>
    </citation>
    <scope>NUCLEOTIDE SEQUENCE</scope>
    <source>
        <strain evidence="3">ECLA1</strain>
    </source>
</reference>
<dbReference type="EMBL" id="JAWDGP010005834">
    <property type="protein sequence ID" value="KAK3751199.1"/>
    <property type="molecule type" value="Genomic_DNA"/>
</dbReference>
<evidence type="ECO:0000313" key="3">
    <source>
        <dbReference type="EMBL" id="KAK3751199.1"/>
    </source>
</evidence>